<feature type="domain" description="Insertion element IS150 protein InsJ-like helix-turn-helix" evidence="3">
    <location>
        <begin position="68"/>
        <end position="107"/>
    </location>
</feature>
<dbReference type="STRING" id="1216932.CM240_0110"/>
<dbReference type="Proteomes" id="UP000019426">
    <property type="component" value="Chromosome M2/40_rep1"/>
</dbReference>
<dbReference type="KEGG" id="clt:CM240_0110"/>
<dbReference type="Gene3D" id="1.10.10.10">
    <property type="entry name" value="Winged helix-like DNA-binding domain superfamily/Winged helix DNA-binding domain"/>
    <property type="match status" value="3"/>
</dbReference>
<dbReference type="EMBL" id="HG917868">
    <property type="protein sequence ID" value="CDM67289.1"/>
    <property type="molecule type" value="Genomic_DNA"/>
</dbReference>
<evidence type="ECO:0000313" key="9">
    <source>
        <dbReference type="EMBL" id="CDM69630.1"/>
    </source>
</evidence>
<evidence type="ECO:0000259" key="3">
    <source>
        <dbReference type="Pfam" id="PF13518"/>
    </source>
</evidence>
<evidence type="ECO:0000256" key="1">
    <source>
        <dbReference type="ARBA" id="ARBA00038232"/>
    </source>
</evidence>
<dbReference type="Pfam" id="PF13518">
    <property type="entry name" value="HTH_28"/>
    <property type="match status" value="2"/>
</dbReference>
<dbReference type="KEGG" id="clt:CM240_2501"/>
<dbReference type="KEGG" id="clt:CM240_3283"/>
<dbReference type="SUPFAM" id="SSF48295">
    <property type="entry name" value="TrpR-like"/>
    <property type="match status" value="3"/>
</dbReference>
<dbReference type="PATRIC" id="fig|1216932.3.peg.1050"/>
<dbReference type="Pfam" id="PF01527">
    <property type="entry name" value="HTH_Tnp_1"/>
    <property type="match status" value="1"/>
</dbReference>
<evidence type="ECO:0000313" key="11">
    <source>
        <dbReference type="EMBL" id="CDM70486.1"/>
    </source>
</evidence>
<dbReference type="KEGG" id="clt:CM240_0459"/>
<accession>W6RUI2</accession>
<sequence length="226" mass="26803">MCKKRNFSAEEKVKYVEEYLKSKNSMSHFSSMLGIALESFRQWIRNYNSIGAEAFTMEGYKGYSKELKLQAVEAYLSNLYSQDEICAKYKIRSKTQLQRWISIYNSHNKLKSSGVGGTAIMTKGRTTTYNERIEIVKYYIENDKNYAKTAEKFQISYQQIYSWIKKYETNGIEALLDKRGKRKLADEMSEIEKLKAKNKLLEAENRRQQMEIEFLKKLDEIERRRF</sequence>
<dbReference type="OrthoDB" id="9797531at2"/>
<evidence type="ECO:0000313" key="8">
    <source>
        <dbReference type="EMBL" id="CDM69092.1"/>
    </source>
</evidence>
<dbReference type="Proteomes" id="UP000019426">
    <property type="component" value="Chromosome M2/40_rep2"/>
</dbReference>
<dbReference type="EMBL" id="HG917868">
    <property type="protein sequence ID" value="CDM68224.1"/>
    <property type="molecule type" value="Genomic_DNA"/>
</dbReference>
<dbReference type="InterPro" id="IPR010921">
    <property type="entry name" value="Trp_repressor/repl_initiator"/>
</dbReference>
<dbReference type="KEGG" id="clt:CM240_1060"/>
<name>W6RUI2_9CLOT</name>
<dbReference type="EMBL" id="HG917868">
    <property type="protein sequence ID" value="CDM69092.1"/>
    <property type="molecule type" value="Genomic_DNA"/>
</dbReference>
<dbReference type="PANTHER" id="PTHR33795">
    <property type="entry name" value="INSERTION ELEMENT IS150 PROTEIN INSJ"/>
    <property type="match status" value="1"/>
</dbReference>
<protein>
    <submittedName>
        <fullName evidence="4 8">Transposase</fullName>
    </submittedName>
</protein>
<organism evidence="4 12">
    <name type="scientific">Clostridium bornimense</name>
    <dbReference type="NCBI Taxonomy" id="1216932"/>
    <lineage>
        <taxon>Bacteria</taxon>
        <taxon>Bacillati</taxon>
        <taxon>Bacillota</taxon>
        <taxon>Clostridia</taxon>
        <taxon>Eubacteriales</taxon>
        <taxon>Clostridiaceae</taxon>
        <taxon>Clostridium</taxon>
    </lineage>
</organism>
<dbReference type="EMBL" id="HG917868">
    <property type="protein sequence ID" value="CDM67456.1"/>
    <property type="molecule type" value="Genomic_DNA"/>
</dbReference>
<dbReference type="KEGG" id="clt:CM240_3369"/>
<dbReference type="GO" id="GO:0004803">
    <property type="term" value="F:transposase activity"/>
    <property type="evidence" value="ECO:0007669"/>
    <property type="project" value="InterPro"/>
</dbReference>
<evidence type="ECO:0000313" key="6">
    <source>
        <dbReference type="EMBL" id="CDM67624.1"/>
    </source>
</evidence>
<dbReference type="GO" id="GO:0043565">
    <property type="term" value="F:sequence-specific DNA binding"/>
    <property type="evidence" value="ECO:0007669"/>
    <property type="project" value="InterPro"/>
</dbReference>
<evidence type="ECO:0000313" key="4">
    <source>
        <dbReference type="EMBL" id="CDM67289.1"/>
    </source>
</evidence>
<reference evidence="4 12" key="1">
    <citation type="submission" date="2013-11" db="EMBL/GenBank/DDBJ databases">
        <title>Complete genome sequence of Clostridum sp. M2/40.</title>
        <authorList>
            <person name="Wibberg D."/>
            <person name="Puehler A."/>
            <person name="Schlueter A."/>
        </authorList>
    </citation>
    <scope>NUCLEOTIDE SEQUENCE [LARGE SCALE GENOMIC DNA]</scope>
    <source>
        <strain evidence="12">M2/40</strain>
        <strain evidence="4">Type strain: M2/40</strain>
    </source>
</reference>
<proteinExistence type="inferred from homology"/>
<dbReference type="EMBL" id="HG917868">
    <property type="protein sequence ID" value="CDM69630.1"/>
    <property type="molecule type" value="Genomic_DNA"/>
</dbReference>
<feature type="coiled-coil region" evidence="2">
    <location>
        <begin position="184"/>
        <end position="220"/>
    </location>
</feature>
<dbReference type="AlphaFoldDB" id="W6RUI2"/>
<comment type="similarity">
    <text evidence="1">Belongs to the IS150/IS1296 orfA family.</text>
</comment>
<dbReference type="EMBL" id="HG917868">
    <property type="protein sequence ID" value="CDM67624.1"/>
    <property type="molecule type" value="Genomic_DNA"/>
</dbReference>
<dbReference type="HOGENOM" id="CLU_027402_17_4_9"/>
<dbReference type="KEGG" id="clt:CM240_1934"/>
<evidence type="ECO:0000313" key="12">
    <source>
        <dbReference type="Proteomes" id="UP000019426"/>
    </source>
</evidence>
<dbReference type="RefSeq" id="WP_044035761.1">
    <property type="nucleotide sequence ID" value="NZ_HG917868.1"/>
</dbReference>
<dbReference type="InterPro" id="IPR036388">
    <property type="entry name" value="WH-like_DNA-bd_sf"/>
</dbReference>
<dbReference type="InterPro" id="IPR002514">
    <property type="entry name" value="Transposase_8"/>
</dbReference>
<dbReference type="EMBL" id="HG917869">
    <property type="protein sequence ID" value="CDM70486.1"/>
    <property type="molecule type" value="Genomic_DNA"/>
</dbReference>
<dbReference type="GO" id="GO:0006313">
    <property type="term" value="P:DNA transposition"/>
    <property type="evidence" value="ECO:0007669"/>
    <property type="project" value="InterPro"/>
</dbReference>
<dbReference type="KEGG" id="clt:CM240_0289"/>
<feature type="domain" description="Insertion element IS150 protein InsJ-like helix-turn-helix" evidence="3">
    <location>
        <begin position="131"/>
        <end position="183"/>
    </location>
</feature>
<dbReference type="PANTHER" id="PTHR33795:SF1">
    <property type="entry name" value="INSERTION ELEMENT IS150 PROTEIN INSJ"/>
    <property type="match status" value="1"/>
</dbReference>
<dbReference type="eggNOG" id="COG2963">
    <property type="taxonomic scope" value="Bacteria"/>
</dbReference>
<evidence type="ECO:0000313" key="10">
    <source>
        <dbReference type="EMBL" id="CDM70400.1"/>
    </source>
</evidence>
<evidence type="ECO:0000256" key="2">
    <source>
        <dbReference type="SAM" id="Coils"/>
    </source>
</evidence>
<keyword evidence="2" id="KW-0175">Coiled coil</keyword>
<dbReference type="EMBL" id="HG917869">
    <property type="protein sequence ID" value="CDM70400.1"/>
    <property type="molecule type" value="Genomic_DNA"/>
</dbReference>
<keyword evidence="12" id="KW-1185">Reference proteome</keyword>
<evidence type="ECO:0000313" key="5">
    <source>
        <dbReference type="EMBL" id="CDM67456.1"/>
    </source>
</evidence>
<dbReference type="InterPro" id="IPR055247">
    <property type="entry name" value="InsJ-like_HTH"/>
</dbReference>
<evidence type="ECO:0000313" key="7">
    <source>
        <dbReference type="EMBL" id="CDM68224.1"/>
    </source>
</evidence>
<dbReference type="InterPro" id="IPR052057">
    <property type="entry name" value="IS150/IS1296_orfA-like"/>
</dbReference>
<gene>
    <name evidence="4" type="ORF">CM240_0110</name>
    <name evidence="5" type="ORF">CM240_0289</name>
    <name evidence="6" type="ORF">CM240_0459</name>
    <name evidence="7" type="ORF">CM240_1060</name>
    <name evidence="8" type="ORF">CM240_1934</name>
    <name evidence="9" type="ORF">CM240_2501</name>
    <name evidence="10" type="ORF">CM240_3283</name>
    <name evidence="11" type="ORF">CM240_3369</name>
</gene>